<dbReference type="EMBL" id="CM010724">
    <property type="protein sequence ID" value="RZC81413.1"/>
    <property type="molecule type" value="Genomic_DNA"/>
</dbReference>
<dbReference type="OrthoDB" id="10254455at2759"/>
<organism evidence="4 5">
    <name type="scientific">Papaver somniferum</name>
    <name type="common">Opium poppy</name>
    <dbReference type="NCBI Taxonomy" id="3469"/>
    <lineage>
        <taxon>Eukaryota</taxon>
        <taxon>Viridiplantae</taxon>
        <taxon>Streptophyta</taxon>
        <taxon>Embryophyta</taxon>
        <taxon>Tracheophyta</taxon>
        <taxon>Spermatophyta</taxon>
        <taxon>Magnoliopsida</taxon>
        <taxon>Ranunculales</taxon>
        <taxon>Papaveraceae</taxon>
        <taxon>Papaveroideae</taxon>
        <taxon>Papaver</taxon>
    </lineage>
</organism>
<evidence type="ECO:0000256" key="2">
    <source>
        <dbReference type="ARBA" id="ARBA00022840"/>
    </source>
</evidence>
<keyword evidence="5" id="KW-1185">Reference proteome</keyword>
<evidence type="ECO:0000313" key="4">
    <source>
        <dbReference type="EMBL" id="RZC81413.1"/>
    </source>
</evidence>
<dbReference type="Pfam" id="PF00004">
    <property type="entry name" value="AAA"/>
    <property type="match status" value="1"/>
</dbReference>
<name>A0A4Y7L7C0_PAPSO</name>
<dbReference type="Proteomes" id="UP000316621">
    <property type="component" value="Chromosome 10"/>
</dbReference>
<dbReference type="InterPro" id="IPR027417">
    <property type="entry name" value="P-loop_NTPase"/>
</dbReference>
<dbReference type="STRING" id="3469.A0A4Y7L7C0"/>
<dbReference type="Gene3D" id="3.40.50.300">
    <property type="entry name" value="P-loop containing nucleotide triphosphate hydrolases"/>
    <property type="match status" value="1"/>
</dbReference>
<dbReference type="AlphaFoldDB" id="A0A4Y7L7C0"/>
<dbReference type="InterPro" id="IPR051701">
    <property type="entry name" value="Mito_OM_Translocase_MSP1"/>
</dbReference>
<evidence type="ECO:0000313" key="5">
    <source>
        <dbReference type="Proteomes" id="UP000316621"/>
    </source>
</evidence>
<dbReference type="Gramene" id="RZC81413">
    <property type="protein sequence ID" value="RZC81413"/>
    <property type="gene ID" value="C5167_043989"/>
</dbReference>
<proteinExistence type="predicted"/>
<dbReference type="PANTHER" id="PTHR45644">
    <property type="entry name" value="AAA ATPASE, PUTATIVE (AFU_ORTHOLOGUE AFUA_2G12920)-RELATED-RELATED"/>
    <property type="match status" value="1"/>
</dbReference>
<dbReference type="SUPFAM" id="SSF52540">
    <property type="entry name" value="P-loop containing nucleoside triphosphate hydrolases"/>
    <property type="match status" value="1"/>
</dbReference>
<evidence type="ECO:0000256" key="1">
    <source>
        <dbReference type="ARBA" id="ARBA00022741"/>
    </source>
</evidence>
<gene>
    <name evidence="4" type="ORF">C5167_043989</name>
</gene>
<evidence type="ECO:0000259" key="3">
    <source>
        <dbReference type="Pfam" id="PF00004"/>
    </source>
</evidence>
<reference evidence="4 5" key="1">
    <citation type="journal article" date="2018" name="Science">
        <title>The opium poppy genome and morphinan production.</title>
        <authorList>
            <person name="Guo L."/>
            <person name="Winzer T."/>
            <person name="Yang X."/>
            <person name="Li Y."/>
            <person name="Ning Z."/>
            <person name="He Z."/>
            <person name="Teodor R."/>
            <person name="Lu Y."/>
            <person name="Bowser T.A."/>
            <person name="Graham I.A."/>
            <person name="Ye K."/>
        </authorList>
    </citation>
    <scope>NUCLEOTIDE SEQUENCE [LARGE SCALE GENOMIC DNA]</scope>
    <source>
        <strain evidence="5">cv. HN1</strain>
        <tissue evidence="4">Leaves</tissue>
    </source>
</reference>
<dbReference type="GO" id="GO:0005741">
    <property type="term" value="C:mitochondrial outer membrane"/>
    <property type="evidence" value="ECO:0007669"/>
    <property type="project" value="TreeGrafter"/>
</dbReference>
<protein>
    <recommendedName>
        <fullName evidence="3">ATPase AAA-type core domain-containing protein</fullName>
    </recommendedName>
</protein>
<keyword evidence="2" id="KW-0067">ATP-binding</keyword>
<dbReference type="GO" id="GO:0016887">
    <property type="term" value="F:ATP hydrolysis activity"/>
    <property type="evidence" value="ECO:0007669"/>
    <property type="project" value="InterPro"/>
</dbReference>
<dbReference type="GO" id="GO:0005524">
    <property type="term" value="F:ATP binding"/>
    <property type="evidence" value="ECO:0007669"/>
    <property type="project" value="UniProtKB-KW"/>
</dbReference>
<accession>A0A4Y7L7C0</accession>
<dbReference type="PANTHER" id="PTHR45644:SF56">
    <property type="entry name" value="AAA ATPASE, PUTATIVE (AFU_ORTHOLOGUE AFUA_2G12920)-RELATED"/>
    <property type="match status" value="1"/>
</dbReference>
<sequence length="133" mass="14982">MLPSQIDKKLDVQGMKVKSWNNEPVAGQVAALIFCHTRELAYQWFGDAEKLTKALFSFASKLAPVTIFVYEVDSSLGARGGGSEHEATRMMRNEFMAAWDGLRSNDSRRILVLGATNRPFDLDDDVMRCLPRR</sequence>
<dbReference type="InterPro" id="IPR003959">
    <property type="entry name" value="ATPase_AAA_core"/>
</dbReference>
<keyword evidence="1" id="KW-0547">Nucleotide-binding</keyword>
<feature type="domain" description="ATPase AAA-type core" evidence="3">
    <location>
        <begin position="32"/>
        <end position="128"/>
    </location>
</feature>